<accession>A0A9D1EXT0</accession>
<reference evidence="1" key="1">
    <citation type="submission" date="2020-10" db="EMBL/GenBank/DDBJ databases">
        <authorList>
            <person name="Gilroy R."/>
        </authorList>
    </citation>
    <scope>NUCLEOTIDE SEQUENCE</scope>
    <source>
        <strain evidence="1">6276</strain>
    </source>
</reference>
<gene>
    <name evidence="1" type="ORF">IAC10_04605</name>
</gene>
<evidence type="ECO:0000313" key="1">
    <source>
        <dbReference type="EMBL" id="HIS35893.1"/>
    </source>
</evidence>
<comment type="caution">
    <text evidence="1">The sequence shown here is derived from an EMBL/GenBank/DDBJ whole genome shotgun (WGS) entry which is preliminary data.</text>
</comment>
<dbReference type="Proteomes" id="UP000823928">
    <property type="component" value="Unassembled WGS sequence"/>
</dbReference>
<name>A0A9D1EXT0_9BACT</name>
<proteinExistence type="predicted"/>
<dbReference type="SUPFAM" id="SSF53335">
    <property type="entry name" value="S-adenosyl-L-methionine-dependent methyltransferases"/>
    <property type="match status" value="1"/>
</dbReference>
<evidence type="ECO:0000313" key="2">
    <source>
        <dbReference type="Proteomes" id="UP000823928"/>
    </source>
</evidence>
<reference evidence="1" key="2">
    <citation type="journal article" date="2021" name="PeerJ">
        <title>Extensive microbial diversity within the chicken gut microbiome revealed by metagenomics and culture.</title>
        <authorList>
            <person name="Gilroy R."/>
            <person name="Ravi A."/>
            <person name="Getino M."/>
            <person name="Pursley I."/>
            <person name="Horton D.L."/>
            <person name="Alikhan N.F."/>
            <person name="Baker D."/>
            <person name="Gharbi K."/>
            <person name="Hall N."/>
            <person name="Watson M."/>
            <person name="Adriaenssens E.M."/>
            <person name="Foster-Nyarko E."/>
            <person name="Jarju S."/>
            <person name="Secka A."/>
            <person name="Antonio M."/>
            <person name="Oren A."/>
            <person name="Chaudhuri R.R."/>
            <person name="La Ragione R."/>
            <person name="Hildebrand F."/>
            <person name="Pallen M.J."/>
        </authorList>
    </citation>
    <scope>NUCLEOTIDE SEQUENCE</scope>
    <source>
        <strain evidence="1">6276</strain>
    </source>
</reference>
<dbReference type="EMBL" id="DVIU01000095">
    <property type="protein sequence ID" value="HIS35893.1"/>
    <property type="molecule type" value="Genomic_DNA"/>
</dbReference>
<feature type="non-terminal residue" evidence="1">
    <location>
        <position position="1"/>
    </location>
</feature>
<organism evidence="1 2">
    <name type="scientific">Candidatus Scatousia excrementigallinarum</name>
    <dbReference type="NCBI Taxonomy" id="2840935"/>
    <lineage>
        <taxon>Bacteria</taxon>
        <taxon>Candidatus Scatousia</taxon>
    </lineage>
</organism>
<sequence length="327" mass="38190">ISPVQTYKYTYTSPKQKNISFSSLKLKNDENDFSDTSFYRDIQTLMFAAHILKQTFPNGACIMDFASSNGEEAISLYSFLNDTNNNNYKIYCYDKSDKAVELGQKGIYTVFSPQSYDYFLLPGYTLSNTKNEVRRCFNEIMQETEKPDYEINDTDFINQLKETSDFRIKYYKLKDRYRDKIEIQKGDINNIEKLLPEKKAGAILFRNAMYIETGNLAVNEFSFNEDLNIYKKEIIEKIVDKVYDKLLPGGLFILGDVEKDHIYIADNQVKDEDKIFLRNFGTYVYKKPPLWEALAKDDRFEPVLYKKVASPAALGKEEKVPTVWRKK</sequence>
<evidence type="ECO:0008006" key="3">
    <source>
        <dbReference type="Google" id="ProtNLM"/>
    </source>
</evidence>
<dbReference type="InterPro" id="IPR029063">
    <property type="entry name" value="SAM-dependent_MTases_sf"/>
</dbReference>
<dbReference type="Gene3D" id="3.40.50.150">
    <property type="entry name" value="Vaccinia Virus protein VP39"/>
    <property type="match status" value="1"/>
</dbReference>
<protein>
    <recommendedName>
        <fullName evidence="3">Methyltransferase</fullName>
    </recommendedName>
</protein>
<dbReference type="AlphaFoldDB" id="A0A9D1EXT0"/>